<keyword evidence="2" id="KW-1185">Reference proteome</keyword>
<name>A0A0B1SAU7_OESDE</name>
<reference evidence="1 2" key="1">
    <citation type="submission" date="2014-03" db="EMBL/GenBank/DDBJ databases">
        <title>Draft genome of the hookworm Oesophagostomum dentatum.</title>
        <authorList>
            <person name="Mitreva M."/>
        </authorList>
    </citation>
    <scope>NUCLEOTIDE SEQUENCE [LARGE SCALE GENOMIC DNA]</scope>
    <source>
        <strain evidence="1 2">OD-Hann</strain>
    </source>
</reference>
<sequence length="56" mass="6517">MTRSTKTGNTWRWCLIDCSSSFSHWRVLSVPYSSCFKRQHCTMTENPSICSIVQQT</sequence>
<proteinExistence type="predicted"/>
<organism evidence="1 2">
    <name type="scientific">Oesophagostomum dentatum</name>
    <name type="common">Nodular worm</name>
    <dbReference type="NCBI Taxonomy" id="61180"/>
    <lineage>
        <taxon>Eukaryota</taxon>
        <taxon>Metazoa</taxon>
        <taxon>Ecdysozoa</taxon>
        <taxon>Nematoda</taxon>
        <taxon>Chromadorea</taxon>
        <taxon>Rhabditida</taxon>
        <taxon>Rhabditina</taxon>
        <taxon>Rhabditomorpha</taxon>
        <taxon>Strongyloidea</taxon>
        <taxon>Strongylidae</taxon>
        <taxon>Oesophagostomum</taxon>
    </lineage>
</organism>
<protein>
    <submittedName>
        <fullName evidence="1">Uncharacterized protein</fullName>
    </submittedName>
</protein>
<dbReference type="EMBL" id="KN595359">
    <property type="protein sequence ID" value="KHJ81016.1"/>
    <property type="molecule type" value="Genomic_DNA"/>
</dbReference>
<dbReference type="Proteomes" id="UP000053660">
    <property type="component" value="Unassembled WGS sequence"/>
</dbReference>
<evidence type="ECO:0000313" key="1">
    <source>
        <dbReference type="EMBL" id="KHJ81016.1"/>
    </source>
</evidence>
<gene>
    <name evidence="1" type="ORF">OESDEN_19302</name>
</gene>
<dbReference type="AlphaFoldDB" id="A0A0B1SAU7"/>
<evidence type="ECO:0000313" key="2">
    <source>
        <dbReference type="Proteomes" id="UP000053660"/>
    </source>
</evidence>
<accession>A0A0B1SAU7</accession>